<evidence type="ECO:0000313" key="4">
    <source>
        <dbReference type="Proteomes" id="UP000239899"/>
    </source>
</evidence>
<evidence type="ECO:0000313" key="3">
    <source>
        <dbReference type="EMBL" id="PRW59664.1"/>
    </source>
</evidence>
<dbReference type="EMBL" id="LHPG02000003">
    <property type="protein sequence ID" value="PRW59664.1"/>
    <property type="molecule type" value="Genomic_DNA"/>
</dbReference>
<dbReference type="AlphaFoldDB" id="A0A2P6U019"/>
<feature type="region of interest" description="Disordered" evidence="2">
    <location>
        <begin position="857"/>
        <end position="885"/>
    </location>
</feature>
<dbReference type="InterPro" id="IPR032675">
    <property type="entry name" value="LRR_dom_sf"/>
</dbReference>
<dbReference type="SUPFAM" id="SSF52058">
    <property type="entry name" value="L domain-like"/>
    <property type="match status" value="1"/>
</dbReference>
<keyword evidence="4" id="KW-1185">Reference proteome</keyword>
<dbReference type="Proteomes" id="UP000239899">
    <property type="component" value="Unassembled WGS sequence"/>
</dbReference>
<comment type="caution">
    <text evidence="3">The sequence shown here is derived from an EMBL/GenBank/DDBJ whole genome shotgun (WGS) entry which is preliminary data.</text>
</comment>
<dbReference type="PANTHER" id="PTHR45752:SF187">
    <property type="entry name" value="LEUCINE-RICH REPEAT AND IQ DOMAIN-CONTAINING PROTEIN 4"/>
    <property type="match status" value="1"/>
</dbReference>
<proteinExistence type="predicted"/>
<dbReference type="Gene3D" id="3.80.10.10">
    <property type="entry name" value="Ribonuclease Inhibitor"/>
    <property type="match status" value="2"/>
</dbReference>
<feature type="compositionally biased region" description="Low complexity" evidence="2">
    <location>
        <begin position="864"/>
        <end position="882"/>
    </location>
</feature>
<organism evidence="3 4">
    <name type="scientific">Chlorella sorokiniana</name>
    <name type="common">Freshwater green alga</name>
    <dbReference type="NCBI Taxonomy" id="3076"/>
    <lineage>
        <taxon>Eukaryota</taxon>
        <taxon>Viridiplantae</taxon>
        <taxon>Chlorophyta</taxon>
        <taxon>core chlorophytes</taxon>
        <taxon>Trebouxiophyceae</taxon>
        <taxon>Chlorellales</taxon>
        <taxon>Chlorellaceae</taxon>
        <taxon>Chlorella clade</taxon>
        <taxon>Chlorella</taxon>
    </lineage>
</organism>
<gene>
    <name evidence="3" type="ORF">C2E21_1899</name>
</gene>
<dbReference type="PANTHER" id="PTHR45752">
    <property type="entry name" value="LEUCINE-RICH REPEAT-CONTAINING"/>
    <property type="match status" value="1"/>
</dbReference>
<dbReference type="GO" id="GO:0005930">
    <property type="term" value="C:axoneme"/>
    <property type="evidence" value="ECO:0007669"/>
    <property type="project" value="UniProtKB-SubCell"/>
</dbReference>
<comment type="subcellular location">
    <subcellularLocation>
        <location evidence="1">Cytoplasm</location>
        <location evidence="1">Cytoskeleton</location>
        <location evidence="1">Cilium axoneme</location>
    </subcellularLocation>
</comment>
<name>A0A2P6U019_CHLSO</name>
<sequence length="932" mass="101250">MPAPHADGVGPLDCIARIVPQLRELSIDTYLVGDDEDPPFLSPGAGLPPGVTSLHITGLAEGLEAAFPQLQHLTWEPLAEEPWAEIPEEAVQGLRQFYEDEEEYELVMHSLLPDALARLSRLTYLCLAGHDMPSCPATLAYLPPLAELDLGFNEGLLELPHGPWPALKDLQAVWDGRLVCIEQPELLEHIFLLSRDKNTQAALLRTSKAWAAVGSRCGPLEAEIGLSGGACWPLGKRWGGGPRRVEPEQLPSGGLPAATAWLVQQRRLAQAGAALKAVPHLAQLTVRSKYDIQWLPLLPALTSLSLQFEFEPDDYEDGGGPLDCIARAAPQLRSLYLGAHLQDEYEPAYLSTGASLPTGLTSLSLNGFAGGLGPHLSQLVRLGWHPQERREWVAFPEEAIEGLSQLTWLSLYGPHTIDIPALFDSLACLTGLRSLSIGAGDVDEPITLLNRQYYNDDEEYDFVLEELLSDALAELTALTHLSLLHQKRRHPCCRPLRTTAAAPAAMQALSHDRLVCVEQPQLLEHIFLLARDGDTQAALLRTSKAWAAVGSRCSPLEAEIGPSGGACWPLGKRWAFPRRAEPEQLPSGGLPAAAAWFAQQRRLVAKLDMRLGASRPWWGANESADEEDPATVEAQAHEVLQAVPELTSLNLRSLFDIQWLPRLPALTSLSLNIAFDPARYTGGGGPLDCIAHAAPRLRSLDFGAYSAPEYAPVFLSPGASLPTGLTGLRSDGFTGGFGPHLSQLLSLTWQPMERRSWVAFPEDMIAGLSQYYRDAEDYEFVLEELLPDALAELTGLTQLDLRGHNMPVCPESLAYLPALKHLDLCRNEGLTQLPHGPWPALESLRVDFAAIQAALNDPPAKGPAAQEAGGSADAGQGAGSAEMETEAAGHALWSLTRLTALGDLWLSGLSEEEKEETKQAIRRLLPRLVHIS</sequence>
<accession>A0A2P6U019</accession>
<dbReference type="SUPFAM" id="SSF52047">
    <property type="entry name" value="RNI-like"/>
    <property type="match status" value="2"/>
</dbReference>
<reference evidence="3 4" key="1">
    <citation type="journal article" date="2018" name="Plant J.">
        <title>Genome sequences of Chlorella sorokiniana UTEX 1602 and Micractinium conductrix SAG 241.80: implications to maltose excretion by a green alga.</title>
        <authorList>
            <person name="Arriola M.B."/>
            <person name="Velmurugan N."/>
            <person name="Zhang Y."/>
            <person name="Plunkett M.H."/>
            <person name="Hondzo H."/>
            <person name="Barney B.M."/>
        </authorList>
    </citation>
    <scope>NUCLEOTIDE SEQUENCE [LARGE SCALE GENOMIC DNA]</scope>
    <source>
        <strain evidence="4">UTEX 1602</strain>
    </source>
</reference>
<dbReference type="InterPro" id="IPR050715">
    <property type="entry name" value="LRR-SigEffector_domain"/>
</dbReference>
<protein>
    <submittedName>
        <fullName evidence="3">Disease resistance N</fullName>
    </submittedName>
</protein>
<evidence type="ECO:0000256" key="1">
    <source>
        <dbReference type="ARBA" id="ARBA00004430"/>
    </source>
</evidence>
<evidence type="ECO:0000256" key="2">
    <source>
        <dbReference type="SAM" id="MobiDB-lite"/>
    </source>
</evidence>